<sequence length="125" mass="13404">MDQSLTLASSTINIQAGSRIKVEYYLSVTPTYVNVAEEAFINLSLDLNAAGHDEGTVYASYFHPSGAPFNPLGNGIFAYSYVNIFETNGQAGNVQVSLTGGLPAQYNTNVTSIEIVKVNMVLTEC</sequence>
<dbReference type="EMBL" id="BOSE01000007">
    <property type="protein sequence ID" value="GIP17936.1"/>
    <property type="molecule type" value="Genomic_DNA"/>
</dbReference>
<organism evidence="1 2">
    <name type="scientific">Paenibacillus montaniterrae</name>
    <dbReference type="NCBI Taxonomy" id="429341"/>
    <lineage>
        <taxon>Bacteria</taxon>
        <taxon>Bacillati</taxon>
        <taxon>Bacillota</taxon>
        <taxon>Bacilli</taxon>
        <taxon>Bacillales</taxon>
        <taxon>Paenibacillaceae</taxon>
        <taxon>Paenibacillus</taxon>
    </lineage>
</organism>
<comment type="caution">
    <text evidence="1">The sequence shown here is derived from an EMBL/GenBank/DDBJ whole genome shotgun (WGS) entry which is preliminary data.</text>
</comment>
<evidence type="ECO:0000313" key="2">
    <source>
        <dbReference type="Proteomes" id="UP000683139"/>
    </source>
</evidence>
<reference evidence="1" key="1">
    <citation type="submission" date="2021-03" db="EMBL/GenBank/DDBJ databases">
        <title>Antimicrobial resistance genes in bacteria isolated from Japanese honey, and their potential for conferring macrolide and lincosamide resistance in the American foulbrood pathogen Paenibacillus larvae.</title>
        <authorList>
            <person name="Okamoto M."/>
            <person name="Kumagai M."/>
            <person name="Kanamori H."/>
            <person name="Takamatsu D."/>
        </authorList>
    </citation>
    <scope>NUCLEOTIDE SEQUENCE</scope>
    <source>
        <strain evidence="1">J40TS1</strain>
    </source>
</reference>
<accession>A0A919YVB9</accession>
<evidence type="ECO:0000313" key="1">
    <source>
        <dbReference type="EMBL" id="GIP17936.1"/>
    </source>
</evidence>
<protein>
    <submittedName>
        <fullName evidence="1">Uncharacterized protein</fullName>
    </submittedName>
</protein>
<dbReference type="Proteomes" id="UP000683139">
    <property type="component" value="Unassembled WGS sequence"/>
</dbReference>
<dbReference type="AlphaFoldDB" id="A0A919YVB9"/>
<gene>
    <name evidence="1" type="ORF">J40TS1_35780</name>
</gene>
<name>A0A919YVB9_9BACL</name>
<proteinExistence type="predicted"/>
<keyword evidence="2" id="KW-1185">Reference proteome</keyword>